<accession>A0A2A8ZS54</accession>
<name>A0A2A8ZS54_BACCE</name>
<dbReference type="Proteomes" id="UP000220032">
    <property type="component" value="Unassembled WGS sequence"/>
</dbReference>
<organism evidence="1 2">
    <name type="scientific">Bacillus cereus</name>
    <dbReference type="NCBI Taxonomy" id="1396"/>
    <lineage>
        <taxon>Bacteria</taxon>
        <taxon>Bacillati</taxon>
        <taxon>Bacillota</taxon>
        <taxon>Bacilli</taxon>
        <taxon>Bacillales</taxon>
        <taxon>Bacillaceae</taxon>
        <taxon>Bacillus</taxon>
        <taxon>Bacillus cereus group</taxon>
    </lineage>
</organism>
<gene>
    <name evidence="1" type="ORF">CN307_28170</name>
</gene>
<reference evidence="1 2" key="1">
    <citation type="submission" date="2017-09" db="EMBL/GenBank/DDBJ databases">
        <title>Large-scale bioinformatics analysis of Bacillus genomes uncovers conserved roles of natural products in bacterial physiology.</title>
        <authorList>
            <consortium name="Agbiome Team Llc"/>
            <person name="Bleich R.M."/>
            <person name="Grubbs K.J."/>
            <person name="Santa Maria K.C."/>
            <person name="Allen S.E."/>
            <person name="Farag S."/>
            <person name="Shank E.A."/>
            <person name="Bowers A."/>
        </authorList>
    </citation>
    <scope>NUCLEOTIDE SEQUENCE [LARGE SCALE GENOMIC DNA]</scope>
    <source>
        <strain evidence="1 2">AFS022681</strain>
    </source>
</reference>
<proteinExistence type="predicted"/>
<dbReference type="AlphaFoldDB" id="A0A2A8ZS54"/>
<comment type="caution">
    <text evidence="1">The sequence shown here is derived from an EMBL/GenBank/DDBJ whole genome shotgun (WGS) entry which is preliminary data.</text>
</comment>
<evidence type="ECO:0000313" key="2">
    <source>
        <dbReference type="Proteomes" id="UP000220032"/>
    </source>
</evidence>
<protein>
    <submittedName>
        <fullName evidence="1">Uncharacterized protein</fullName>
    </submittedName>
</protein>
<evidence type="ECO:0000313" key="1">
    <source>
        <dbReference type="EMBL" id="PFE08466.1"/>
    </source>
</evidence>
<dbReference type="EMBL" id="NTRR01000064">
    <property type="protein sequence ID" value="PFE08466.1"/>
    <property type="molecule type" value="Genomic_DNA"/>
</dbReference>
<sequence>MLSLLKYIMKMILVKSKFRTNINNKKVGSIHPFISFVELIGKFMGKCYGLFGSCTLFMFSKKGGLK</sequence>